<protein>
    <submittedName>
        <fullName evidence="3">Ig-like domain-containing protein</fullName>
    </submittedName>
</protein>
<dbReference type="InterPro" id="IPR051465">
    <property type="entry name" value="Cell_Envelope_Struct_Comp"/>
</dbReference>
<reference evidence="3 4" key="1">
    <citation type="submission" date="2021-03" db="EMBL/GenBank/DDBJ databases">
        <title>Paenibacillus artemisicola MWE-103 whole genome sequence.</title>
        <authorList>
            <person name="Ham Y.J."/>
        </authorList>
    </citation>
    <scope>NUCLEOTIDE SEQUENCE [LARGE SCALE GENOMIC DNA]</scope>
    <source>
        <strain evidence="3 4">MWE-103</strain>
    </source>
</reference>
<evidence type="ECO:0000313" key="3">
    <source>
        <dbReference type="EMBL" id="MBO7748035.1"/>
    </source>
</evidence>
<keyword evidence="1" id="KW-0732">Signal</keyword>
<sequence length="1472" mass="150552">MMRMRRAVSFIIAALLVLQVAIGGLAAGPKRAEAATSGPVIANISPLPSTANVPTNTNLKLTFDENVRKGTGSATIQIRKQLDNALFESYVVATDSRVSIGTGANRNVVTISPSSNFALNTSYYVTIDAGAFANESNNANFAGLTSAVGWSFTTVAAADTTAPALAASNPFSPANGGTAGVGTALKLSFNEPVFAASGSITVQNVGQSWDSQVISVNSVGVSGSSTSTINVTLPNVLNGSSTYEVSVPSGAFQDAAGNPFGGVDGSRWHFTTTAPPLGTPVLKPADNAYSVSVTTNLVLSFPGAVAANTGMITINKVADNTTVQNIGANSGSVSYVPNASTGGTDVVIDPPSDLAPNTGFYVLIDAGAFKDAGDSSKLFQGISDARAWSFVTDPGNDTTPPTLLADRKPLGTQATRTVSLEMNFSEPVYPGTGNIVVRSLPSGNAFASIPVTSSKVTGGGTTKITVTDTSKTYADNARYYVEIGGQAFSDAKGNYFAGLSGSSAWSFTVTQDSDKPSLVLQVPANGAQNVPLQGTQLEATFSEPIMLGTSGAAITVKRVSGTGNSPLTTTYAIDPNNNRKLLITVNSTMAGNTDYYAEISPEAVTDLAGNAFDGILNQYGWAFRTSASSYGPPTVTSAALVGTNKIAITFNENLDTRDAAKPATANFYVTVNTAARAVTDVAISGRVVTLTLQSAVSYGQVVKVSYSAGSNPIKDLDGTAAASFSGINVTNVPDTTAPSQVSGSLNGTTIVLTFSEEIAQVNSYAYAQFSVYVDGSYRSATSYSSSGNVVFLAFSGAAPASGQTVSVSYYAQSYPLRDLAGNAAANFSNFYVQNGTDRSAPALQYITAAGSLVTLAYNEALNTALTPPAASFYVTVNGASRSVYSVNVSGSQVLLSLSTAISTGDSVVVTYVGGTPAITDLYGNAASTFSSMPANNGGTSSLVLNGIIAKGGTVTVSFSAALSASYPASTSQFSVKVNNASRPISNASVSGSSVVLSLYTPVAIGDAVKVSYSNAGLGPRSVTGVLPASFTEVGAANQTTWADNTSGDYEAAEGGGLGIKSSAALTTSTVSPAGIPANQYALTAEKVTAAYNAVRSVSGTVPRVVFTVPSTENAAIVALPLGALEDAKKLASNASIGVAYKAVTYDIPLSALNFAQLAQMMNAAGAVGQLVVSIDTNAGSLASALNAQLSSAGALSLVNPVSFQLAVTNNGQTKPVDNLSGYVTRTIKTPANLDGKQVAVVWLDPQTNKLSYVPTQVTQANGQSVVTFKRKGNSVYAVVKGAAKFTDLAKHWARNDIQLLANKYIVEGSTLTAFAPNKAITRGEFAMFIAKGLGLTGDRSAAAKFKDVNTSTALAAYIGAAATSGIVQGMTDGSFKANNPITREEMATMMVRAAAAAGVQYTLKGTAADTLKKFADRGKIGTWAQADVAKAVQAGIIAGQTATSFGGKNKATRAEAAVMVKRLLANVDFLDI</sequence>
<accession>A0ABS3WIB7</accession>
<feature type="domain" description="SLH" evidence="2">
    <location>
        <begin position="1280"/>
        <end position="1340"/>
    </location>
</feature>
<comment type="caution">
    <text evidence="3">The sequence shown here is derived from an EMBL/GenBank/DDBJ whole genome shotgun (WGS) entry which is preliminary data.</text>
</comment>
<organism evidence="3 4">
    <name type="scientific">Paenibacillus artemisiicola</name>
    <dbReference type="NCBI Taxonomy" id="1172618"/>
    <lineage>
        <taxon>Bacteria</taxon>
        <taxon>Bacillati</taxon>
        <taxon>Bacillota</taxon>
        <taxon>Bacilli</taxon>
        <taxon>Bacillales</taxon>
        <taxon>Paenibacillaceae</taxon>
        <taxon>Paenibacillus</taxon>
    </lineage>
</organism>
<dbReference type="InterPro" id="IPR011801">
    <property type="entry name" value="Swm_rep_I_cyn"/>
</dbReference>
<dbReference type="InterPro" id="IPR001119">
    <property type="entry name" value="SLH_dom"/>
</dbReference>
<dbReference type="Pfam" id="PF00395">
    <property type="entry name" value="SLH"/>
    <property type="match status" value="3"/>
</dbReference>
<dbReference type="InterPro" id="IPR028059">
    <property type="entry name" value="SWM_rpt"/>
</dbReference>
<dbReference type="PROSITE" id="PS51272">
    <property type="entry name" value="SLH"/>
    <property type="match status" value="3"/>
</dbReference>
<name>A0ABS3WIB7_9BACL</name>
<dbReference type="PANTHER" id="PTHR43308">
    <property type="entry name" value="OUTER MEMBRANE PROTEIN ALPHA-RELATED"/>
    <property type="match status" value="1"/>
</dbReference>
<evidence type="ECO:0000259" key="2">
    <source>
        <dbReference type="PROSITE" id="PS51272"/>
    </source>
</evidence>
<evidence type="ECO:0000256" key="1">
    <source>
        <dbReference type="ARBA" id="ARBA00022729"/>
    </source>
</evidence>
<dbReference type="NCBIfam" id="TIGR02059">
    <property type="entry name" value="swm_rep_I"/>
    <property type="match status" value="4"/>
</dbReference>
<feature type="domain" description="SLH" evidence="2">
    <location>
        <begin position="1341"/>
        <end position="1404"/>
    </location>
</feature>
<dbReference type="Pfam" id="PF13753">
    <property type="entry name" value="SWM_repeat"/>
    <property type="match status" value="4"/>
</dbReference>
<dbReference type="Pfam" id="PF13205">
    <property type="entry name" value="Big_5"/>
    <property type="match status" value="5"/>
</dbReference>
<dbReference type="PANTHER" id="PTHR43308:SF5">
    <property type="entry name" value="S-LAYER PROTEIN _ PEPTIDOGLYCAN ENDO-BETA-N-ACETYLGLUCOSAMINIDASE"/>
    <property type="match status" value="1"/>
</dbReference>
<dbReference type="EMBL" id="JAGGDJ010000045">
    <property type="protein sequence ID" value="MBO7748035.1"/>
    <property type="molecule type" value="Genomic_DNA"/>
</dbReference>
<keyword evidence="4" id="KW-1185">Reference proteome</keyword>
<dbReference type="Proteomes" id="UP000670947">
    <property type="component" value="Unassembled WGS sequence"/>
</dbReference>
<proteinExistence type="predicted"/>
<gene>
    <name evidence="3" type="ORF">I8J29_27960</name>
</gene>
<dbReference type="Gene3D" id="2.60.40.1220">
    <property type="match status" value="4"/>
</dbReference>
<evidence type="ECO:0000313" key="4">
    <source>
        <dbReference type="Proteomes" id="UP000670947"/>
    </source>
</evidence>
<dbReference type="InterPro" id="IPR032812">
    <property type="entry name" value="SbsA_Ig"/>
</dbReference>
<dbReference type="InterPro" id="IPR014755">
    <property type="entry name" value="Cu-Rt/internalin_Ig-like"/>
</dbReference>
<dbReference type="RefSeq" id="WP_208850641.1">
    <property type="nucleotide sequence ID" value="NZ_JAGGDJ010000045.1"/>
</dbReference>
<feature type="domain" description="SLH" evidence="2">
    <location>
        <begin position="1411"/>
        <end position="1472"/>
    </location>
</feature>